<dbReference type="EMBL" id="JAHLQL010000008">
    <property type="protein sequence ID" value="MBU5593311.1"/>
    <property type="molecule type" value="Genomic_DNA"/>
</dbReference>
<dbReference type="Pfam" id="PF09700">
    <property type="entry name" value="Cas_Cmr3"/>
    <property type="match status" value="1"/>
</dbReference>
<reference evidence="1 2" key="1">
    <citation type="submission" date="2021-06" db="EMBL/GenBank/DDBJ databases">
        <authorList>
            <person name="Sun Q."/>
            <person name="Li D."/>
        </authorList>
    </citation>
    <scope>NUCLEOTIDE SEQUENCE [LARGE SCALE GENOMIC DNA]</scope>
    <source>
        <strain evidence="1 2">MSJ-4</strain>
    </source>
</reference>
<comment type="caution">
    <text evidence="1">The sequence shown here is derived from an EMBL/GenBank/DDBJ whole genome shotgun (WGS) entry which is preliminary data.</text>
</comment>
<accession>A0ABS6F470</accession>
<sequence length="383" mass="44960">MGKYLVKLKPVESFFFGGERGFDFYENDTKAKNNIVKSKEFPQQSSILGMIRKEILVLNGLLNEKWDYPPHEKEKMEQLIGKKSFNITNPTDDFGIIKTISPVFMVQETQSNDRFLIKIPKDHNQNKDSEKYDPLNFNDSKGSYLKVKTNLSKEVYLPVNFDSKKGLSEDFLDIETGEILAQDKVLIKDSSIGIKLDDNHKTQNYSLFRLERYKFNYDKNYEKSNKCFGFILDIDEKDQPITFNNYKNIVNLGGESSYFSMSFENINFDLKDKVDFENKKNILNEPYCKIILLSDTYISKDAYEQNCIYSISKKIDFRTLSSENYNSNKEKGKPYYKRFEKSKNRYSLLEKGSVLFTNKDRYHELIESINNSNFQKIGYNIFI</sequence>
<evidence type="ECO:0000313" key="1">
    <source>
        <dbReference type="EMBL" id="MBU5593311.1"/>
    </source>
</evidence>
<keyword evidence="2" id="KW-1185">Reference proteome</keyword>
<evidence type="ECO:0000313" key="2">
    <source>
        <dbReference type="Proteomes" id="UP000736583"/>
    </source>
</evidence>
<gene>
    <name evidence="1" type="ORF">KQI89_16295</name>
</gene>
<name>A0ABS6F470_9CLOT</name>
<protein>
    <submittedName>
        <fullName evidence="1">CRISPR-associated protein Cmr3</fullName>
    </submittedName>
</protein>
<dbReference type="InterPro" id="IPR019117">
    <property type="entry name" value="CRISPR-assoc_protein_Cmr3"/>
</dbReference>
<dbReference type="Proteomes" id="UP000736583">
    <property type="component" value="Unassembled WGS sequence"/>
</dbReference>
<proteinExistence type="predicted"/>
<organism evidence="1 2">
    <name type="scientific">Clostridium simiarum</name>
    <dbReference type="NCBI Taxonomy" id="2841506"/>
    <lineage>
        <taxon>Bacteria</taxon>
        <taxon>Bacillati</taxon>
        <taxon>Bacillota</taxon>
        <taxon>Clostridia</taxon>
        <taxon>Eubacteriales</taxon>
        <taxon>Clostridiaceae</taxon>
        <taxon>Clostridium</taxon>
    </lineage>
</organism>
<dbReference type="RefSeq" id="WP_216457974.1">
    <property type="nucleotide sequence ID" value="NZ_JAHLQL010000008.1"/>
</dbReference>